<keyword evidence="4" id="KW-1185">Reference proteome</keyword>
<comment type="caution">
    <text evidence="3">The sequence shown here is derived from an EMBL/GenBank/DDBJ whole genome shotgun (WGS) entry which is preliminary data.</text>
</comment>
<dbReference type="Proteomes" id="UP000650224">
    <property type="component" value="Unassembled WGS sequence"/>
</dbReference>
<dbReference type="AlphaFoldDB" id="A0A8I0HR79"/>
<evidence type="ECO:0000259" key="1">
    <source>
        <dbReference type="Pfam" id="PF13280"/>
    </source>
</evidence>
<dbReference type="PIRSF" id="PIRSF016838">
    <property type="entry name" value="PafC"/>
    <property type="match status" value="1"/>
</dbReference>
<evidence type="ECO:0000313" key="4">
    <source>
        <dbReference type="Proteomes" id="UP000650224"/>
    </source>
</evidence>
<dbReference type="RefSeq" id="WP_191733666.1">
    <property type="nucleotide sequence ID" value="NZ_JACSPR010000005.1"/>
</dbReference>
<gene>
    <name evidence="3" type="ORF">H9627_08980</name>
</gene>
<proteinExistence type="predicted"/>
<sequence>MARPARRIDELTRQLNLLPYFQRHPDRTVMEAARDFGLQPAEIMEDLNRLWMCGLPGLLPGDLVELEHSYTSVKIHNAQGMDKPLRLTPTEAGVLLLTLESLENLPGLTDQEAVVSAAEKLRRIMGDYTTAVYDSVADGEDDGDNATLSVLRDAMQQNKQVCFTYHSHSSDTTKLRQVSPARIFTHEGEAYVRAWEEESGDHRNFRIDRIREITITAETSEPHLARLRFSADDPFDAGENTDRVSFLLREDATWLADYMSMDLSDESEYVTDADGIVWVPASRPLYSRDWFIRFSISQADRMQVTGPTTLVESIEAKISVGLSAYNHQLK</sequence>
<dbReference type="InterPro" id="IPR051534">
    <property type="entry name" value="CBASS_pafABC_assoc_protein"/>
</dbReference>
<dbReference type="PANTHER" id="PTHR34580">
    <property type="match status" value="1"/>
</dbReference>
<dbReference type="Pfam" id="PF13280">
    <property type="entry name" value="WYL"/>
    <property type="match status" value="1"/>
</dbReference>
<accession>A0A8I0HR79</accession>
<feature type="domain" description="WYL" evidence="1">
    <location>
        <begin position="147"/>
        <end position="215"/>
    </location>
</feature>
<dbReference type="Pfam" id="PF19187">
    <property type="entry name" value="HTH_PafC"/>
    <property type="match status" value="1"/>
</dbReference>
<reference evidence="3 4" key="1">
    <citation type="submission" date="2020-08" db="EMBL/GenBank/DDBJ databases">
        <title>A Genomic Blueprint of the Chicken Gut Microbiome.</title>
        <authorList>
            <person name="Gilroy R."/>
            <person name="Ravi A."/>
            <person name="Getino M."/>
            <person name="Pursley I."/>
            <person name="Horton D.L."/>
            <person name="Alikhan N.-F."/>
            <person name="Baker D."/>
            <person name="Gharbi K."/>
            <person name="Hall N."/>
            <person name="Watson M."/>
            <person name="Adriaenssens E.M."/>
            <person name="Foster-Nyarko E."/>
            <person name="Jarju S."/>
            <person name="Secka A."/>
            <person name="Antonio M."/>
            <person name="Oren A."/>
            <person name="Chaudhuri R."/>
            <person name="La Ragione R.M."/>
            <person name="Hildebrand F."/>
            <person name="Pallen M.J."/>
        </authorList>
    </citation>
    <scope>NUCLEOTIDE SEQUENCE [LARGE SCALE GENOMIC DNA]</scope>
    <source>
        <strain evidence="3 4">Sa1YVA5</strain>
    </source>
</reference>
<dbReference type="InterPro" id="IPR043839">
    <property type="entry name" value="PafC_HTH"/>
</dbReference>
<organism evidence="3 4">
    <name type="scientific">Corynebacterium gallinarum</name>
    <dbReference type="NCBI Taxonomy" id="2762214"/>
    <lineage>
        <taxon>Bacteria</taxon>
        <taxon>Bacillati</taxon>
        <taxon>Actinomycetota</taxon>
        <taxon>Actinomycetes</taxon>
        <taxon>Mycobacteriales</taxon>
        <taxon>Corynebacteriaceae</taxon>
        <taxon>Corynebacterium</taxon>
    </lineage>
</organism>
<protein>
    <submittedName>
        <fullName evidence="3">YafY family transcriptional regulator</fullName>
    </submittedName>
</protein>
<dbReference type="PROSITE" id="PS52050">
    <property type="entry name" value="WYL"/>
    <property type="match status" value="1"/>
</dbReference>
<name>A0A8I0HR79_9CORY</name>
<feature type="domain" description="PafC HTH" evidence="2">
    <location>
        <begin position="9"/>
        <end position="123"/>
    </location>
</feature>
<evidence type="ECO:0000259" key="2">
    <source>
        <dbReference type="Pfam" id="PF19187"/>
    </source>
</evidence>
<dbReference type="InterPro" id="IPR028349">
    <property type="entry name" value="PafC-like"/>
</dbReference>
<dbReference type="EMBL" id="JACSPR010000005">
    <property type="protein sequence ID" value="MBD8030450.1"/>
    <property type="molecule type" value="Genomic_DNA"/>
</dbReference>
<dbReference type="PANTHER" id="PTHR34580:SF1">
    <property type="entry name" value="PROTEIN PAFC"/>
    <property type="match status" value="1"/>
</dbReference>
<dbReference type="InterPro" id="IPR026881">
    <property type="entry name" value="WYL_dom"/>
</dbReference>
<evidence type="ECO:0000313" key="3">
    <source>
        <dbReference type="EMBL" id="MBD8030450.1"/>
    </source>
</evidence>